<reference evidence="1 2" key="1">
    <citation type="journal article" date="2022" name="Plant J.">
        <title>Chromosome-level genome of Camellia lanceoleosa provides a valuable resource for understanding genome evolution and self-incompatibility.</title>
        <authorList>
            <person name="Gong W."/>
            <person name="Xiao S."/>
            <person name="Wang L."/>
            <person name="Liao Z."/>
            <person name="Chang Y."/>
            <person name="Mo W."/>
            <person name="Hu G."/>
            <person name="Li W."/>
            <person name="Zhao G."/>
            <person name="Zhu H."/>
            <person name="Hu X."/>
            <person name="Ji K."/>
            <person name="Xiang X."/>
            <person name="Song Q."/>
            <person name="Yuan D."/>
            <person name="Jin S."/>
            <person name="Zhang L."/>
        </authorList>
    </citation>
    <scope>NUCLEOTIDE SEQUENCE [LARGE SCALE GENOMIC DNA]</scope>
    <source>
        <strain evidence="1">SQ_2022a</strain>
    </source>
</reference>
<evidence type="ECO:0000313" key="1">
    <source>
        <dbReference type="EMBL" id="KAI7991299.1"/>
    </source>
</evidence>
<dbReference type="Proteomes" id="UP001060215">
    <property type="component" value="Chromosome 13"/>
</dbReference>
<dbReference type="EMBL" id="CM045770">
    <property type="protein sequence ID" value="KAI7991299.1"/>
    <property type="molecule type" value="Genomic_DNA"/>
</dbReference>
<protein>
    <submittedName>
        <fullName evidence="1">Mitogen-activated protein kinase kinase 4</fullName>
    </submittedName>
</protein>
<sequence>MEQTQPPPTSSAAPPASPLIRTTTTTTITTTTTTTTTTPVNTSQPYPDSSPPLNFSDLERIDPIGKDTGDIDNDNDNSLYTVIHRLTDSLYSLKTISSSSSYNQGDPHILRDLEITRALDNPNLVKCHAVFDHGTHIHFLLEYIHGQSLEGIQLNHEPFLSHLTLQILSGLSYLHHRKITHGDIRPSNLLVDLLGRRLKIAYFGLSRITKEIAYMSPERINTDLNRGFYDDVGYAGDIWGIGLCILQLYLGRYPIEVELEDNCPNIASAICLRQPPEAPPTASREFRDFIACCLQSDPAKRWTTQQLLQHPFIRQNASTNKKWILPFFFPIFGSKQNSNFDDDDVQLLSLNSRKAPPYDWVRHAVDKMPSRNLNEIESELGPFSRPRQSQERLARTKFLNMSPNEFWQKVMEATVIGSHAIETPHQTVGTVIETEAEAESESETDDQLVIQPPVEPSLTSVELPDQAMWDMCKQFKSCMLYCSLFPVGYKFEKDSLVQMWIAEGLIEAEENERMEDFGSLYFDYMSKWEYVVPTGFDHVGNQETYRVGEAMASILEKESLAPQYCRVEDSHLADLSILSMHLSLVCNYIDQNTFDALKRCTNLRTLLLLGHYGSSVKLVPHDLFLGLELLRVLDLSCTHLSQLPNSIGNLKSLRYIDVSETRLKRLPEVVDCLLNLQTLRLRGCLDLVGLPKNISKLVNLRHLDLDIARQLKSMPTGLGNLTNLQTLSTFLVGREDGCRIGELKNMNNLSGSLCIWRLENVLNKEEAKLAALSNKKYLNKLELRWGDLWDEKAEEEEEILECLRPHSGLKELQILFYKGSKLPSWISSPSFVNIASITLFKCTSCYFLPSIGELPSLKSLTLVEMNRVRDINRLFCRDETSQGYNAFPKLEKLTFDVMLNLEEWTGVENGDFPCLLQLTIKYCPKLISLPFLSLLRSLKYFEISHCPELSSFPEEGLPASLGFLMVRNCPSLKERCRTGEGEDWLKIAHVPSIWIDHQEIFLD</sequence>
<keyword evidence="2" id="KW-1185">Reference proteome</keyword>
<accession>A0ACC0FRH0</accession>
<proteinExistence type="predicted"/>
<keyword evidence="1" id="KW-0808">Transferase</keyword>
<evidence type="ECO:0000313" key="2">
    <source>
        <dbReference type="Proteomes" id="UP001060215"/>
    </source>
</evidence>
<comment type="caution">
    <text evidence="1">The sequence shown here is derived from an EMBL/GenBank/DDBJ whole genome shotgun (WGS) entry which is preliminary data.</text>
</comment>
<name>A0ACC0FRH0_9ERIC</name>
<keyword evidence="1" id="KW-0418">Kinase</keyword>
<organism evidence="1 2">
    <name type="scientific">Camellia lanceoleosa</name>
    <dbReference type="NCBI Taxonomy" id="1840588"/>
    <lineage>
        <taxon>Eukaryota</taxon>
        <taxon>Viridiplantae</taxon>
        <taxon>Streptophyta</taxon>
        <taxon>Embryophyta</taxon>
        <taxon>Tracheophyta</taxon>
        <taxon>Spermatophyta</taxon>
        <taxon>Magnoliopsida</taxon>
        <taxon>eudicotyledons</taxon>
        <taxon>Gunneridae</taxon>
        <taxon>Pentapetalae</taxon>
        <taxon>asterids</taxon>
        <taxon>Ericales</taxon>
        <taxon>Theaceae</taxon>
        <taxon>Camellia</taxon>
    </lineage>
</organism>
<gene>
    <name evidence="1" type="ORF">LOK49_LG12G02523</name>
</gene>